<dbReference type="AlphaFoldDB" id="A0AAV9NSH8"/>
<dbReference type="GO" id="GO:0006351">
    <property type="term" value="P:DNA-templated transcription"/>
    <property type="evidence" value="ECO:0007669"/>
    <property type="project" value="InterPro"/>
</dbReference>
<evidence type="ECO:0000256" key="1">
    <source>
        <dbReference type="ARBA" id="ARBA00022723"/>
    </source>
</evidence>
<keyword evidence="2" id="KW-0805">Transcription regulation</keyword>
<protein>
    <recommendedName>
        <fullName evidence="8">Zn(2)-C6 fungal-type domain-containing protein</fullName>
    </recommendedName>
</protein>
<dbReference type="InterPro" id="IPR036864">
    <property type="entry name" value="Zn2-C6_fun-type_DNA-bd_sf"/>
</dbReference>
<dbReference type="SMART" id="SM00906">
    <property type="entry name" value="Fungal_trans"/>
    <property type="match status" value="1"/>
</dbReference>
<gene>
    <name evidence="9" type="ORF">LTR84_004986</name>
</gene>
<dbReference type="Pfam" id="PF00172">
    <property type="entry name" value="Zn_clus"/>
    <property type="match status" value="1"/>
</dbReference>
<dbReference type="GO" id="GO:0000981">
    <property type="term" value="F:DNA-binding transcription factor activity, RNA polymerase II-specific"/>
    <property type="evidence" value="ECO:0007669"/>
    <property type="project" value="InterPro"/>
</dbReference>
<dbReference type="PANTHER" id="PTHR47424">
    <property type="entry name" value="REGULATORY PROTEIN GAL4"/>
    <property type="match status" value="1"/>
</dbReference>
<proteinExistence type="predicted"/>
<dbReference type="SMART" id="SM00066">
    <property type="entry name" value="GAL4"/>
    <property type="match status" value="1"/>
</dbReference>
<dbReference type="Proteomes" id="UP001358417">
    <property type="component" value="Unassembled WGS sequence"/>
</dbReference>
<evidence type="ECO:0000256" key="7">
    <source>
        <dbReference type="SAM" id="Phobius"/>
    </source>
</evidence>
<evidence type="ECO:0000256" key="4">
    <source>
        <dbReference type="ARBA" id="ARBA00023163"/>
    </source>
</evidence>
<organism evidence="9 10">
    <name type="scientific">Exophiala bonariae</name>
    <dbReference type="NCBI Taxonomy" id="1690606"/>
    <lineage>
        <taxon>Eukaryota</taxon>
        <taxon>Fungi</taxon>
        <taxon>Dikarya</taxon>
        <taxon>Ascomycota</taxon>
        <taxon>Pezizomycotina</taxon>
        <taxon>Eurotiomycetes</taxon>
        <taxon>Chaetothyriomycetidae</taxon>
        <taxon>Chaetothyriales</taxon>
        <taxon>Herpotrichiellaceae</taxon>
        <taxon>Exophiala</taxon>
    </lineage>
</organism>
<keyword evidence="7" id="KW-0812">Transmembrane</keyword>
<sequence length="784" mass="86350">MSTVSRPVTGDAVPSVRLPQVRPAAGSRPSGTRDYTPIFKRRRIGLACTSCRNRKSRCNGARPACSLCVELGFECFYEQPGTASTTHPAPPGPSDKYDDRLRSIEDTLKLLVQSVQLPQSQSAREGVVNAASVLFDEVDGTSATSEDDAIDGMGVFADPEDSDVRFFGPSSNVAFLRQISSATTRVLHALGVVPPPDVEKQQQSSLVTFTQASSPPNTTSTPFVGKDASKDILALPTEDRVLQLLHLFFSDTGMLFPFVHHEEIVSTYFNMKRVQFVGVRRSWLCLLNVIFAFSTSSSLRPNQPAEDDPTEPEVFFDRACRLTKGFDSRRPTLEMIQCFLLMSQYRQGTQYFDSVWDLHGMALKTAWHLGLHCKADSSAINASEAETRKRTFFGCLLLDRRLAMTFGRPPILPNQYFTMDMPISMTREAFIPTAGAASSALPDTLCLFTATIELHLLIGDVLADLYGNNLGSDLPRSLSEMTHSILCLEKRLGAWKRGLPPELQKRPWKGDRPDVQVSTPLPDDHIFDRLSVIMALSHLNVRILLHRSILSKLLSREYEAEEDSTDAFFRGVAEQSVIVCEASAIDLVAIVYSMGSDAAFLPAWWFTAYYTFNAALVLFACLVLRIMNSTSKTAWGEVSTHAGNPQRLSEMIVSLQHAIEISRKLGVGTMSSKRVRTALERLLHIALVLVQKHPAASSIQFANLPGHSLNSEMNGSAMFTSTGIPAEGFVSTANVVNATLFFSDPAAPMSVFPLDDQWIMGNDFQEIFGDLEATDTGPQSFMAV</sequence>
<dbReference type="InterPro" id="IPR007219">
    <property type="entry name" value="XnlR_reg_dom"/>
</dbReference>
<dbReference type="GO" id="GO:0000435">
    <property type="term" value="P:positive regulation of transcription from RNA polymerase II promoter by galactose"/>
    <property type="evidence" value="ECO:0007669"/>
    <property type="project" value="TreeGrafter"/>
</dbReference>
<evidence type="ECO:0000259" key="8">
    <source>
        <dbReference type="PROSITE" id="PS50048"/>
    </source>
</evidence>
<keyword evidence="3" id="KW-0238">DNA-binding</keyword>
<keyword evidence="4" id="KW-0804">Transcription</keyword>
<dbReference type="Gene3D" id="4.10.240.10">
    <property type="entry name" value="Zn(2)-C6 fungal-type DNA-binding domain"/>
    <property type="match status" value="1"/>
</dbReference>
<keyword evidence="10" id="KW-1185">Reference proteome</keyword>
<dbReference type="CDD" id="cd12148">
    <property type="entry name" value="fungal_TF_MHR"/>
    <property type="match status" value="1"/>
</dbReference>
<accession>A0AAV9NSH8</accession>
<reference evidence="9 10" key="1">
    <citation type="submission" date="2023-08" db="EMBL/GenBank/DDBJ databases">
        <title>Black Yeasts Isolated from many extreme environments.</title>
        <authorList>
            <person name="Coleine C."/>
            <person name="Stajich J.E."/>
            <person name="Selbmann L."/>
        </authorList>
    </citation>
    <scope>NUCLEOTIDE SEQUENCE [LARGE SCALE GENOMIC DNA]</scope>
    <source>
        <strain evidence="9 10">CCFEE 5792</strain>
    </source>
</reference>
<dbReference type="GO" id="GO:0005634">
    <property type="term" value="C:nucleus"/>
    <property type="evidence" value="ECO:0007669"/>
    <property type="project" value="TreeGrafter"/>
</dbReference>
<keyword evidence="1" id="KW-0479">Metal-binding</keyword>
<evidence type="ECO:0000313" key="10">
    <source>
        <dbReference type="Proteomes" id="UP001358417"/>
    </source>
</evidence>
<dbReference type="InterPro" id="IPR051127">
    <property type="entry name" value="Fungal_SecMet_Regulators"/>
</dbReference>
<evidence type="ECO:0000256" key="2">
    <source>
        <dbReference type="ARBA" id="ARBA00023015"/>
    </source>
</evidence>
<evidence type="ECO:0000256" key="3">
    <source>
        <dbReference type="ARBA" id="ARBA00023125"/>
    </source>
</evidence>
<dbReference type="PROSITE" id="PS00463">
    <property type="entry name" value="ZN2_CY6_FUNGAL_1"/>
    <property type="match status" value="1"/>
</dbReference>
<keyword evidence="5" id="KW-0539">Nucleus</keyword>
<dbReference type="PROSITE" id="PS50048">
    <property type="entry name" value="ZN2_CY6_FUNGAL_2"/>
    <property type="match status" value="1"/>
</dbReference>
<dbReference type="RefSeq" id="XP_064711182.1">
    <property type="nucleotide sequence ID" value="XM_064848558.1"/>
</dbReference>
<evidence type="ECO:0000313" key="9">
    <source>
        <dbReference type="EMBL" id="KAK5062910.1"/>
    </source>
</evidence>
<dbReference type="SUPFAM" id="SSF57701">
    <property type="entry name" value="Zn2/Cys6 DNA-binding domain"/>
    <property type="match status" value="1"/>
</dbReference>
<feature type="region of interest" description="Disordered" evidence="6">
    <location>
        <begin position="1"/>
        <end position="35"/>
    </location>
</feature>
<dbReference type="CDD" id="cd00067">
    <property type="entry name" value="GAL4"/>
    <property type="match status" value="1"/>
</dbReference>
<dbReference type="GO" id="GO:0008270">
    <property type="term" value="F:zinc ion binding"/>
    <property type="evidence" value="ECO:0007669"/>
    <property type="project" value="InterPro"/>
</dbReference>
<dbReference type="GeneID" id="89973164"/>
<keyword evidence="7" id="KW-1133">Transmembrane helix</keyword>
<dbReference type="Pfam" id="PF04082">
    <property type="entry name" value="Fungal_trans"/>
    <property type="match status" value="1"/>
</dbReference>
<dbReference type="PANTHER" id="PTHR47424:SF3">
    <property type="entry name" value="REGULATORY PROTEIN GAL4"/>
    <property type="match status" value="1"/>
</dbReference>
<dbReference type="EMBL" id="JAVRRD010000002">
    <property type="protein sequence ID" value="KAK5062910.1"/>
    <property type="molecule type" value="Genomic_DNA"/>
</dbReference>
<name>A0AAV9NSH8_9EURO</name>
<evidence type="ECO:0000256" key="6">
    <source>
        <dbReference type="SAM" id="MobiDB-lite"/>
    </source>
</evidence>
<comment type="caution">
    <text evidence="9">The sequence shown here is derived from an EMBL/GenBank/DDBJ whole genome shotgun (WGS) entry which is preliminary data.</text>
</comment>
<keyword evidence="7" id="KW-0472">Membrane</keyword>
<feature type="transmembrane region" description="Helical" evidence="7">
    <location>
        <begin position="603"/>
        <end position="624"/>
    </location>
</feature>
<evidence type="ECO:0000256" key="5">
    <source>
        <dbReference type="ARBA" id="ARBA00023242"/>
    </source>
</evidence>
<feature type="domain" description="Zn(2)-C6 fungal-type" evidence="8">
    <location>
        <begin position="47"/>
        <end position="77"/>
    </location>
</feature>
<dbReference type="InterPro" id="IPR001138">
    <property type="entry name" value="Zn2Cys6_DnaBD"/>
</dbReference>
<dbReference type="GO" id="GO:0000978">
    <property type="term" value="F:RNA polymerase II cis-regulatory region sequence-specific DNA binding"/>
    <property type="evidence" value="ECO:0007669"/>
    <property type="project" value="TreeGrafter"/>
</dbReference>